<evidence type="ECO:0000256" key="4">
    <source>
        <dbReference type="ARBA" id="ARBA00022801"/>
    </source>
</evidence>
<dbReference type="GO" id="GO:0004222">
    <property type="term" value="F:metalloendopeptidase activity"/>
    <property type="evidence" value="ECO:0007669"/>
    <property type="project" value="InterPro"/>
</dbReference>
<keyword evidence="3 6" id="KW-0479">Metal-binding</keyword>
<dbReference type="GO" id="GO:0005739">
    <property type="term" value="C:mitochondrion"/>
    <property type="evidence" value="ECO:0007669"/>
    <property type="project" value="GOC"/>
</dbReference>
<keyword evidence="9" id="KW-1185">Reference proteome</keyword>
<evidence type="ECO:0000256" key="1">
    <source>
        <dbReference type="ARBA" id="ARBA00009915"/>
    </source>
</evidence>
<keyword evidence="2 6" id="KW-0645">Protease</keyword>
<dbReference type="EC" id="3.4.24.-" evidence="6"/>
<dbReference type="InterPro" id="IPR019165">
    <property type="entry name" value="Peptidase_M76_ATP23"/>
</dbReference>
<dbReference type="GO" id="GO:0034982">
    <property type="term" value="P:mitochondrial protein processing"/>
    <property type="evidence" value="ECO:0007669"/>
    <property type="project" value="TreeGrafter"/>
</dbReference>
<dbReference type="EMBL" id="PYSW02000017">
    <property type="protein sequence ID" value="KAG2385902.1"/>
    <property type="molecule type" value="Genomic_DNA"/>
</dbReference>
<evidence type="ECO:0000256" key="7">
    <source>
        <dbReference type="SAM" id="MobiDB-lite"/>
    </source>
</evidence>
<evidence type="ECO:0000313" key="9">
    <source>
        <dbReference type="Proteomes" id="UP000816034"/>
    </source>
</evidence>
<dbReference type="Proteomes" id="UP000816034">
    <property type="component" value="Unassembled WGS sequence"/>
</dbReference>
<keyword evidence="4 6" id="KW-0378">Hydrolase</keyword>
<dbReference type="PANTHER" id="PTHR21711:SF0">
    <property type="entry name" value="MITOCHONDRIAL INNER MEMBRANE PROTEASE ATP23 HOMOLOG"/>
    <property type="match status" value="1"/>
</dbReference>
<organism evidence="8 9">
    <name type="scientific">Naegleria lovaniensis</name>
    <name type="common">Amoeba</name>
    <dbReference type="NCBI Taxonomy" id="51637"/>
    <lineage>
        <taxon>Eukaryota</taxon>
        <taxon>Discoba</taxon>
        <taxon>Heterolobosea</taxon>
        <taxon>Tetramitia</taxon>
        <taxon>Eutetramitia</taxon>
        <taxon>Vahlkampfiidae</taxon>
        <taxon>Naegleria</taxon>
    </lineage>
</organism>
<sequence length="214" mass="24359">MSQFYEDIKTCQKGMTTSLWMMMNNNNYGNMYMLSILTGKRVNKLLQHIKEQNKNGCKMVTRGLDLRVCDSVEDAGMMGYYSSSANQVVVCCNRHREPEELENTVVHELIHAYDFCRFRQLFYCKVRACSEVRAYSLSGSCSSPDELSGFTSKEQCLKARAIASTIMACKKSAVSDVHDIYNTCINDEHPFKSSPDHHVLKPHELPESDKVVTN</sequence>
<evidence type="ECO:0000313" key="8">
    <source>
        <dbReference type="EMBL" id="KAG2385902.1"/>
    </source>
</evidence>
<feature type="region of interest" description="Disordered" evidence="7">
    <location>
        <begin position="194"/>
        <end position="214"/>
    </location>
</feature>
<accession>A0AA88KPZ8</accession>
<evidence type="ECO:0000256" key="3">
    <source>
        <dbReference type="ARBA" id="ARBA00022723"/>
    </source>
</evidence>
<dbReference type="Pfam" id="PF09768">
    <property type="entry name" value="Peptidase_M76"/>
    <property type="match status" value="1"/>
</dbReference>
<dbReference type="RefSeq" id="XP_044549895.1">
    <property type="nucleotide sequence ID" value="XM_044692537.1"/>
</dbReference>
<comment type="caution">
    <text evidence="8">The sequence shown here is derived from an EMBL/GenBank/DDBJ whole genome shotgun (WGS) entry which is preliminary data.</text>
</comment>
<evidence type="ECO:0000256" key="5">
    <source>
        <dbReference type="ARBA" id="ARBA00023049"/>
    </source>
</evidence>
<gene>
    <name evidence="8" type="ORF">C9374_003051</name>
</gene>
<dbReference type="GO" id="GO:0033615">
    <property type="term" value="P:mitochondrial proton-transporting ATP synthase complex assembly"/>
    <property type="evidence" value="ECO:0007669"/>
    <property type="project" value="TreeGrafter"/>
</dbReference>
<dbReference type="PANTHER" id="PTHR21711">
    <property type="entry name" value="MITOCHONDRIAL INNER MEMBRANE PROTEASE"/>
    <property type="match status" value="1"/>
</dbReference>
<evidence type="ECO:0000256" key="6">
    <source>
        <dbReference type="RuleBase" id="RU364057"/>
    </source>
</evidence>
<dbReference type="GeneID" id="68095506"/>
<keyword evidence="5 6" id="KW-0482">Metalloprotease</keyword>
<name>A0AA88KPZ8_NAELO</name>
<dbReference type="AlphaFoldDB" id="A0AA88KPZ8"/>
<comment type="similarity">
    <text evidence="1 6">Belongs to the peptidase M76 family.</text>
</comment>
<dbReference type="GO" id="GO:0046872">
    <property type="term" value="F:metal ion binding"/>
    <property type="evidence" value="ECO:0007669"/>
    <property type="project" value="UniProtKB-KW"/>
</dbReference>
<proteinExistence type="inferred from homology"/>
<evidence type="ECO:0000256" key="2">
    <source>
        <dbReference type="ARBA" id="ARBA00022670"/>
    </source>
</evidence>
<reference evidence="8 9" key="1">
    <citation type="journal article" date="2018" name="BMC Genomics">
        <title>The genome of Naegleria lovaniensis, the basis for a comparative approach to unravel pathogenicity factors of the human pathogenic amoeba N. fowleri.</title>
        <authorList>
            <person name="Liechti N."/>
            <person name="Schurch N."/>
            <person name="Bruggmann R."/>
            <person name="Wittwer M."/>
        </authorList>
    </citation>
    <scope>NUCLEOTIDE SEQUENCE [LARGE SCALE GENOMIC DNA]</scope>
    <source>
        <strain evidence="8 9">ATCC 30569</strain>
    </source>
</reference>
<protein>
    <recommendedName>
        <fullName evidence="6">Mitochondrial inner membrane protease ATP23</fullName>
        <ecNumber evidence="6">3.4.24.-</ecNumber>
    </recommendedName>
</protein>